<accession>A0A146K516</accession>
<reference evidence="1" key="1">
    <citation type="submission" date="2015-07" db="EMBL/GenBank/DDBJ databases">
        <title>Adaptation to a free-living lifestyle via gene acquisitions in the diplomonad Trepomonas sp. PC1.</title>
        <authorList>
            <person name="Xu F."/>
            <person name="Jerlstrom-Hultqvist J."/>
            <person name="Kolisko M."/>
            <person name="Simpson A.G.B."/>
            <person name="Roger A.J."/>
            <person name="Svard S.G."/>
            <person name="Andersson J.O."/>
        </authorList>
    </citation>
    <scope>NUCLEOTIDE SEQUENCE</scope>
    <source>
        <strain evidence="1">PC1</strain>
    </source>
</reference>
<name>A0A146K516_9EUKA</name>
<sequence>MKKIESVHQIINDLVITFTVPCNATADHLTFIRWCAKQSGFTDNIAFTHEPTAAFAHIYYYMLENNKSTLEDGIYVIIDSGAGTTDTSVIELKNQKIIQNDKELIIPQIDPKIHFGINKAGKNVDDAIKQEIQLEEKIGLNKTINQQTKIQLFSEQQKQSINQQFDVYKIQQAKYEPVIIEICSQSPDQKKFFDEIDKDFGKFYQYVSTENLGQQTNLKLAIKEEVFQNVVTEESRLICNFIKIGLQKSEEFCKLAKNKKVTFISVGGLGSCQCFINQMIEMVQELKHIDASCLYSKENEWTRMLQVAICAGGNYLDDEKDHVQLNLQHTNYTISAEQMDVLQLFQTELMDYTVTVKSFQFCQWKEQTITQQVHQNLVFKITAGWDGIKFNISTKEDSQQIQIKNSRLISQSDLKREEIPTQPIYYVQLNPKPFPEANQMLSAQQRKDFQFAELNKGKYQISVQVYANVNMKWKKICQDLVTINWKKQ</sequence>
<dbReference type="SUPFAM" id="SSF53067">
    <property type="entry name" value="Actin-like ATPase domain"/>
    <property type="match status" value="1"/>
</dbReference>
<gene>
    <name evidence="1" type="ORF">TPC1_17581</name>
</gene>
<proteinExistence type="predicted"/>
<dbReference type="InterPro" id="IPR043129">
    <property type="entry name" value="ATPase_NBD"/>
</dbReference>
<evidence type="ECO:0000313" key="1">
    <source>
        <dbReference type="EMBL" id="JAP90955.1"/>
    </source>
</evidence>
<dbReference type="EMBL" id="GDID01005651">
    <property type="protein sequence ID" value="JAP90955.1"/>
    <property type="molecule type" value="Transcribed_RNA"/>
</dbReference>
<dbReference type="Gene3D" id="3.30.420.40">
    <property type="match status" value="2"/>
</dbReference>
<dbReference type="Gene3D" id="3.90.640.10">
    <property type="entry name" value="Actin, Chain A, domain 4"/>
    <property type="match status" value="1"/>
</dbReference>
<dbReference type="AlphaFoldDB" id="A0A146K516"/>
<protein>
    <submittedName>
        <fullName evidence="1">Fe-S protein assembly chaperone HscA domain-containing protein</fullName>
    </submittedName>
</protein>
<organism evidence="1">
    <name type="scientific">Trepomonas sp. PC1</name>
    <dbReference type="NCBI Taxonomy" id="1076344"/>
    <lineage>
        <taxon>Eukaryota</taxon>
        <taxon>Metamonada</taxon>
        <taxon>Diplomonadida</taxon>
        <taxon>Hexamitidae</taxon>
        <taxon>Hexamitinae</taxon>
        <taxon>Trepomonas</taxon>
    </lineage>
</organism>